<organism evidence="2 3">
    <name type="scientific">Arthrobotrys musiformis</name>
    <dbReference type="NCBI Taxonomy" id="47236"/>
    <lineage>
        <taxon>Eukaryota</taxon>
        <taxon>Fungi</taxon>
        <taxon>Dikarya</taxon>
        <taxon>Ascomycota</taxon>
        <taxon>Pezizomycotina</taxon>
        <taxon>Orbiliomycetes</taxon>
        <taxon>Orbiliales</taxon>
        <taxon>Orbiliaceae</taxon>
        <taxon>Arthrobotrys</taxon>
    </lineage>
</organism>
<name>A0AAV9VYK8_9PEZI</name>
<reference evidence="2 3" key="1">
    <citation type="submission" date="2023-08" db="EMBL/GenBank/DDBJ databases">
        <authorList>
            <person name="Palmer J.M."/>
        </authorList>
    </citation>
    <scope>NUCLEOTIDE SEQUENCE [LARGE SCALE GENOMIC DNA]</scope>
    <source>
        <strain evidence="2 3">TWF481</strain>
    </source>
</reference>
<dbReference type="EMBL" id="JAVHJL010000009">
    <property type="protein sequence ID" value="KAK6497913.1"/>
    <property type="molecule type" value="Genomic_DNA"/>
</dbReference>
<evidence type="ECO:0000313" key="2">
    <source>
        <dbReference type="EMBL" id="KAK6497913.1"/>
    </source>
</evidence>
<evidence type="ECO:0000313" key="3">
    <source>
        <dbReference type="Proteomes" id="UP001370758"/>
    </source>
</evidence>
<accession>A0AAV9VYK8</accession>
<keyword evidence="3" id="KW-1185">Reference proteome</keyword>
<dbReference type="AlphaFoldDB" id="A0AAV9VYK8"/>
<dbReference type="Proteomes" id="UP001370758">
    <property type="component" value="Unassembled WGS sequence"/>
</dbReference>
<feature type="region of interest" description="Disordered" evidence="1">
    <location>
        <begin position="48"/>
        <end position="75"/>
    </location>
</feature>
<protein>
    <submittedName>
        <fullName evidence="2">Uncharacterized protein</fullName>
    </submittedName>
</protein>
<proteinExistence type="predicted"/>
<gene>
    <name evidence="2" type="ORF">TWF481_012309</name>
</gene>
<evidence type="ECO:0000256" key="1">
    <source>
        <dbReference type="SAM" id="MobiDB-lite"/>
    </source>
</evidence>
<comment type="caution">
    <text evidence="2">The sequence shown here is derived from an EMBL/GenBank/DDBJ whole genome shotgun (WGS) entry which is preliminary data.</text>
</comment>
<sequence>MPPLACKLGSFDVGPSTRQLLTDVGTEIHAWPFILLKIQHLTHKVAIEHGGNRQKNPKRTEFNRRRKGEVGSHVPLPTKYTAHALTLARKRKREKHLYQASYHHSIL</sequence>